<evidence type="ECO:0000313" key="7">
    <source>
        <dbReference type="Proteomes" id="UP001200537"/>
    </source>
</evidence>
<dbReference type="EMBL" id="JAKNHJ010000003">
    <property type="protein sequence ID" value="MCG4617242.1"/>
    <property type="molecule type" value="Genomic_DNA"/>
</dbReference>
<name>A0AAJ1EUP0_9ACTO</name>
<proteinExistence type="inferred from homology"/>
<accession>A0AAJ1EUP0</accession>
<dbReference type="GO" id="GO:0005840">
    <property type="term" value="C:ribosome"/>
    <property type="evidence" value="ECO:0007669"/>
    <property type="project" value="UniProtKB-KW"/>
</dbReference>
<dbReference type="PANTHER" id="PTHR39080:SF1">
    <property type="entry name" value="LARGE RIBOSOMAL SUBUNIT PROTEIN BL28A"/>
    <property type="match status" value="1"/>
</dbReference>
<gene>
    <name evidence="5 6" type="primary">rpmB</name>
    <name evidence="6" type="ORF">L0M99_01855</name>
</gene>
<dbReference type="GO" id="GO:0006412">
    <property type="term" value="P:translation"/>
    <property type="evidence" value="ECO:0007669"/>
    <property type="project" value="UniProtKB-UniRule"/>
</dbReference>
<evidence type="ECO:0000256" key="4">
    <source>
        <dbReference type="ARBA" id="ARBA00035174"/>
    </source>
</evidence>
<evidence type="ECO:0000256" key="1">
    <source>
        <dbReference type="ARBA" id="ARBA00008760"/>
    </source>
</evidence>
<dbReference type="SUPFAM" id="SSF143800">
    <property type="entry name" value="L28p-like"/>
    <property type="match status" value="1"/>
</dbReference>
<dbReference type="InterPro" id="IPR034704">
    <property type="entry name" value="Ribosomal_bL28/bL31-like_sf"/>
</dbReference>
<dbReference type="Proteomes" id="UP001200537">
    <property type="component" value="Unassembled WGS sequence"/>
</dbReference>
<dbReference type="RefSeq" id="WP_038109147.1">
    <property type="nucleotide sequence ID" value="NZ_CBCTPO010000001.1"/>
</dbReference>
<dbReference type="GO" id="GO:0003735">
    <property type="term" value="F:structural constituent of ribosome"/>
    <property type="evidence" value="ECO:0007669"/>
    <property type="project" value="InterPro"/>
</dbReference>
<evidence type="ECO:0000256" key="5">
    <source>
        <dbReference type="HAMAP-Rule" id="MF_00373"/>
    </source>
</evidence>
<dbReference type="AlphaFoldDB" id="A0AAJ1EUP0"/>
<evidence type="ECO:0000313" key="6">
    <source>
        <dbReference type="EMBL" id="MCG4617242.1"/>
    </source>
</evidence>
<evidence type="ECO:0000256" key="3">
    <source>
        <dbReference type="ARBA" id="ARBA00023274"/>
    </source>
</evidence>
<dbReference type="GO" id="GO:1990904">
    <property type="term" value="C:ribonucleoprotein complex"/>
    <property type="evidence" value="ECO:0007669"/>
    <property type="project" value="UniProtKB-KW"/>
</dbReference>
<dbReference type="PANTHER" id="PTHR39080">
    <property type="entry name" value="50S RIBOSOMAL PROTEIN L28"/>
    <property type="match status" value="1"/>
</dbReference>
<organism evidence="6 7">
    <name type="scientific">Varibaculum cambriense</name>
    <dbReference type="NCBI Taxonomy" id="184870"/>
    <lineage>
        <taxon>Bacteria</taxon>
        <taxon>Bacillati</taxon>
        <taxon>Actinomycetota</taxon>
        <taxon>Actinomycetes</taxon>
        <taxon>Actinomycetales</taxon>
        <taxon>Actinomycetaceae</taxon>
        <taxon>Varibaculum</taxon>
    </lineage>
</organism>
<dbReference type="NCBIfam" id="TIGR00009">
    <property type="entry name" value="L28"/>
    <property type="match status" value="1"/>
</dbReference>
<comment type="caution">
    <text evidence="6">The sequence shown here is derived from an EMBL/GenBank/DDBJ whole genome shotgun (WGS) entry which is preliminary data.</text>
</comment>
<comment type="similarity">
    <text evidence="1 5">Belongs to the bacterial ribosomal protein bL28 family.</text>
</comment>
<dbReference type="InterPro" id="IPR037147">
    <property type="entry name" value="Ribosomal_bL28_sf"/>
</dbReference>
<dbReference type="InterPro" id="IPR026569">
    <property type="entry name" value="Ribosomal_bL28"/>
</dbReference>
<reference evidence="6" key="1">
    <citation type="submission" date="2022-01" db="EMBL/GenBank/DDBJ databases">
        <title>Collection of gut derived symbiotic bacterial strains cultured from healthy donors.</title>
        <authorList>
            <person name="Lin H."/>
            <person name="Kohout C."/>
            <person name="Waligurski E."/>
            <person name="Pamer E.G."/>
        </authorList>
    </citation>
    <scope>NUCLEOTIDE SEQUENCE</scope>
    <source>
        <strain evidence="6">DFI.7.46</strain>
    </source>
</reference>
<keyword evidence="2 5" id="KW-0689">Ribosomal protein</keyword>
<evidence type="ECO:0000256" key="2">
    <source>
        <dbReference type="ARBA" id="ARBA00022980"/>
    </source>
</evidence>
<sequence>MAATCDICGKGPGFGKSVSHSHRRTNRRFNPNIQSVRAVVGSTRKRMNVCTKCLKSGRVAR</sequence>
<protein>
    <recommendedName>
        <fullName evidence="4 5">Large ribosomal subunit protein bL28</fullName>
    </recommendedName>
</protein>
<keyword evidence="3 5" id="KW-0687">Ribonucleoprotein</keyword>
<dbReference type="Gene3D" id="2.30.170.40">
    <property type="entry name" value="Ribosomal protein L28/L24"/>
    <property type="match status" value="1"/>
</dbReference>
<dbReference type="Pfam" id="PF00830">
    <property type="entry name" value="Ribosomal_L28"/>
    <property type="match status" value="1"/>
</dbReference>
<dbReference type="InterPro" id="IPR050096">
    <property type="entry name" value="Bacterial_rp_bL28"/>
</dbReference>
<dbReference type="HAMAP" id="MF_00373">
    <property type="entry name" value="Ribosomal_bL28"/>
    <property type="match status" value="1"/>
</dbReference>
<dbReference type="InterPro" id="IPR001383">
    <property type="entry name" value="Ribosomal_bL28_bact-type"/>
</dbReference>